<dbReference type="PANTHER" id="PTHR33164">
    <property type="entry name" value="TRANSCRIPTIONAL REGULATOR, MARR FAMILY"/>
    <property type="match status" value="1"/>
</dbReference>
<dbReference type="Pfam" id="PF12802">
    <property type="entry name" value="MarR_2"/>
    <property type="match status" value="1"/>
</dbReference>
<dbReference type="InterPro" id="IPR036390">
    <property type="entry name" value="WH_DNA-bd_sf"/>
</dbReference>
<dbReference type="PANTHER" id="PTHR33164:SF43">
    <property type="entry name" value="HTH-TYPE TRANSCRIPTIONAL REPRESSOR YETL"/>
    <property type="match status" value="1"/>
</dbReference>
<protein>
    <submittedName>
        <fullName evidence="2">DNA-binding MarR family transcriptional regulator</fullName>
    </submittedName>
</protein>
<evidence type="ECO:0000313" key="3">
    <source>
        <dbReference type="Proteomes" id="UP000247569"/>
    </source>
</evidence>
<evidence type="ECO:0000313" key="2">
    <source>
        <dbReference type="EMBL" id="PXX70856.1"/>
    </source>
</evidence>
<proteinExistence type="predicted"/>
<comment type="caution">
    <text evidence="2">The sequence shown here is derived from an EMBL/GenBank/DDBJ whole genome shotgun (WGS) entry which is preliminary data.</text>
</comment>
<organism evidence="2 3">
    <name type="scientific">Nocardia tenerifensis</name>
    <dbReference type="NCBI Taxonomy" id="228006"/>
    <lineage>
        <taxon>Bacteria</taxon>
        <taxon>Bacillati</taxon>
        <taxon>Actinomycetota</taxon>
        <taxon>Actinomycetes</taxon>
        <taxon>Mycobacteriales</taxon>
        <taxon>Nocardiaceae</taxon>
        <taxon>Nocardia</taxon>
    </lineage>
</organism>
<dbReference type="EMBL" id="QJKF01000001">
    <property type="protein sequence ID" value="PXX70856.1"/>
    <property type="molecule type" value="Genomic_DNA"/>
</dbReference>
<dbReference type="AlphaFoldDB" id="A0A318K9T9"/>
<dbReference type="SMART" id="SM00347">
    <property type="entry name" value="HTH_MARR"/>
    <property type="match status" value="1"/>
</dbReference>
<dbReference type="GO" id="GO:0003700">
    <property type="term" value="F:DNA-binding transcription factor activity"/>
    <property type="evidence" value="ECO:0007669"/>
    <property type="project" value="InterPro"/>
</dbReference>
<accession>A0A318K9T9</accession>
<gene>
    <name evidence="2" type="ORF">DFR70_101277</name>
</gene>
<dbReference type="InterPro" id="IPR039422">
    <property type="entry name" value="MarR/SlyA-like"/>
</dbReference>
<keyword evidence="2" id="KW-0238">DNA-binding</keyword>
<dbReference type="GO" id="GO:0003677">
    <property type="term" value="F:DNA binding"/>
    <property type="evidence" value="ECO:0007669"/>
    <property type="project" value="UniProtKB-KW"/>
</dbReference>
<dbReference type="Gene3D" id="1.10.10.10">
    <property type="entry name" value="Winged helix-like DNA-binding domain superfamily/Winged helix DNA-binding domain"/>
    <property type="match status" value="1"/>
</dbReference>
<dbReference type="GO" id="GO:0006950">
    <property type="term" value="P:response to stress"/>
    <property type="evidence" value="ECO:0007669"/>
    <property type="project" value="TreeGrafter"/>
</dbReference>
<dbReference type="PRINTS" id="PR00598">
    <property type="entry name" value="HTHMARR"/>
</dbReference>
<dbReference type="Proteomes" id="UP000247569">
    <property type="component" value="Unassembled WGS sequence"/>
</dbReference>
<dbReference type="InterPro" id="IPR000835">
    <property type="entry name" value="HTH_MarR-typ"/>
</dbReference>
<dbReference type="SUPFAM" id="SSF46785">
    <property type="entry name" value="Winged helix' DNA-binding domain"/>
    <property type="match status" value="1"/>
</dbReference>
<feature type="domain" description="HTH marR-type" evidence="1">
    <location>
        <begin position="1"/>
        <end position="141"/>
    </location>
</feature>
<keyword evidence="3" id="KW-1185">Reference proteome</keyword>
<reference evidence="2 3" key="1">
    <citation type="submission" date="2018-05" db="EMBL/GenBank/DDBJ databases">
        <title>Genomic Encyclopedia of Type Strains, Phase IV (KMG-IV): sequencing the most valuable type-strain genomes for metagenomic binning, comparative biology and taxonomic classification.</title>
        <authorList>
            <person name="Goeker M."/>
        </authorList>
    </citation>
    <scope>NUCLEOTIDE SEQUENCE [LARGE SCALE GENOMIC DNA]</scope>
    <source>
        <strain evidence="2 3">DSM 44704</strain>
    </source>
</reference>
<evidence type="ECO:0000259" key="1">
    <source>
        <dbReference type="PROSITE" id="PS50995"/>
    </source>
</evidence>
<name>A0A318K9T9_9NOCA</name>
<dbReference type="PROSITE" id="PS50995">
    <property type="entry name" value="HTH_MARR_2"/>
    <property type="match status" value="1"/>
</dbReference>
<sequence>MNDVKTDLSRTAAFRLGTLGAVVADRFAAEIAPFDLKPKHVGLLNVLSQDSAASQQVLAAKLGVVPSLVVALADHLEDLGALTRVRDSRDRRRQVLTLTEEGKHLLSRCTEIAKKLDQQLLAPLSAPQRKGLHDALRVLAASSSAND</sequence>
<dbReference type="RefSeq" id="WP_040735035.1">
    <property type="nucleotide sequence ID" value="NZ_QJKF01000001.1"/>
</dbReference>
<dbReference type="InterPro" id="IPR036388">
    <property type="entry name" value="WH-like_DNA-bd_sf"/>
</dbReference>